<evidence type="ECO:0000313" key="1">
    <source>
        <dbReference type="EMBL" id="CAD1577288.1"/>
    </source>
</evidence>
<gene>
    <name evidence="1" type="ORF">BBRV_LOCUS110220</name>
</gene>
<organism evidence="1">
    <name type="scientific">Bracon brevicornis</name>
    <dbReference type="NCBI Taxonomy" id="1563983"/>
    <lineage>
        <taxon>Eukaryota</taxon>
        <taxon>Metazoa</taxon>
        <taxon>Ecdysozoa</taxon>
        <taxon>Arthropoda</taxon>
        <taxon>Hexapoda</taxon>
        <taxon>Insecta</taxon>
        <taxon>Pterygota</taxon>
        <taxon>Neoptera</taxon>
        <taxon>Endopterygota</taxon>
        <taxon>Hymenoptera</taxon>
        <taxon>Apocrita</taxon>
        <taxon>Ichneumonoidea</taxon>
        <taxon>Braconidae</taxon>
        <taxon>Braconinae</taxon>
        <taxon>Bracon</taxon>
    </lineage>
</organism>
<protein>
    <submittedName>
        <fullName evidence="1">Uncharacterized protein</fullName>
    </submittedName>
</protein>
<sequence>MSIKLGDLFWPQPDPCLNSDDGLNHHHHWLNVDNSLWTRLTMQSGHKLNRQPETNCHQHAWANVTFQGFIFLGPCSVAKPGPRFSTFGPQWGQASFYCDFLPGI</sequence>
<accession>A0A6V7LM76</accession>
<proteinExistence type="predicted"/>
<dbReference type="EMBL" id="CADCXW020000344">
    <property type="protein sequence ID" value="CAD1577288.1"/>
    <property type="molecule type" value="Genomic_DNA"/>
</dbReference>
<name>A0A6V7LM76_9HYME</name>
<reference evidence="1" key="1">
    <citation type="submission" date="2020-07" db="EMBL/GenBank/DDBJ databases">
        <authorList>
            <person name="Ferguson B K."/>
        </authorList>
    </citation>
    <scope>NUCLEOTIDE SEQUENCE</scope>
    <source>
        <strain evidence="1">L06</strain>
    </source>
</reference>
<dbReference type="AlphaFoldDB" id="A0A6V7LM76"/>